<keyword evidence="4 5" id="KW-0472">Membrane</keyword>
<organism evidence="6 7">
    <name type="scientific">Bacillus songklensis</name>
    <dbReference type="NCBI Taxonomy" id="1069116"/>
    <lineage>
        <taxon>Bacteria</taxon>
        <taxon>Bacillati</taxon>
        <taxon>Bacillota</taxon>
        <taxon>Bacilli</taxon>
        <taxon>Bacillales</taxon>
        <taxon>Bacillaceae</taxon>
        <taxon>Bacillus</taxon>
    </lineage>
</organism>
<dbReference type="NCBIfam" id="NF010196">
    <property type="entry name" value="PRK13673.1-3"/>
    <property type="match status" value="1"/>
</dbReference>
<proteinExistence type="inferred from homology"/>
<accession>A0ABV8B337</accession>
<evidence type="ECO:0000256" key="2">
    <source>
        <dbReference type="ARBA" id="ARBA00022692"/>
    </source>
</evidence>
<keyword evidence="1 5" id="KW-1003">Cell membrane</keyword>
<evidence type="ECO:0000256" key="1">
    <source>
        <dbReference type="ARBA" id="ARBA00022475"/>
    </source>
</evidence>
<feature type="transmembrane region" description="Helical" evidence="5">
    <location>
        <begin position="35"/>
        <end position="55"/>
    </location>
</feature>
<sequence length="123" mass="13903">MTHAHITAWAIGIILFFVAYAMYRNKNSKAKMVHMITRLMYIIIVITGFLLYQSIMKTAAGNIHMWYGIKMLVGLWVIGAMEMILIRTNKGKNANAGWIQFVIALLVVLYLGLRLPMGFAPLA</sequence>
<comment type="subcellular location">
    <subcellularLocation>
        <location evidence="5">Cell membrane</location>
        <topology evidence="5">Multi-pass membrane protein</topology>
    </subcellularLocation>
</comment>
<comment type="caution">
    <text evidence="6">The sequence shown here is derived from an EMBL/GenBank/DDBJ whole genome shotgun (WGS) entry which is preliminary data.</text>
</comment>
<keyword evidence="2 5" id="KW-0812">Transmembrane</keyword>
<feature type="transmembrane region" description="Helical" evidence="5">
    <location>
        <begin position="6"/>
        <end position="23"/>
    </location>
</feature>
<keyword evidence="3 5" id="KW-1133">Transmembrane helix</keyword>
<evidence type="ECO:0000256" key="5">
    <source>
        <dbReference type="HAMAP-Rule" id="MF_01536"/>
    </source>
</evidence>
<name>A0ABV8B337_9BACI</name>
<evidence type="ECO:0000313" key="6">
    <source>
        <dbReference type="EMBL" id="MFC3883680.1"/>
    </source>
</evidence>
<comment type="similarity">
    <text evidence="5">Belongs to the UPF0344 family.</text>
</comment>
<gene>
    <name evidence="6" type="ORF">ACFOU2_09305</name>
</gene>
<dbReference type="EMBL" id="JBHRZT010000039">
    <property type="protein sequence ID" value="MFC3883680.1"/>
    <property type="molecule type" value="Genomic_DNA"/>
</dbReference>
<dbReference type="RefSeq" id="WP_377914402.1">
    <property type="nucleotide sequence ID" value="NZ_JBHRZT010000039.1"/>
</dbReference>
<feature type="transmembrane region" description="Helical" evidence="5">
    <location>
        <begin position="67"/>
        <end position="86"/>
    </location>
</feature>
<keyword evidence="7" id="KW-1185">Reference proteome</keyword>
<dbReference type="Proteomes" id="UP001595752">
    <property type="component" value="Unassembled WGS sequence"/>
</dbReference>
<evidence type="ECO:0000313" key="7">
    <source>
        <dbReference type="Proteomes" id="UP001595752"/>
    </source>
</evidence>
<feature type="transmembrane region" description="Helical" evidence="5">
    <location>
        <begin position="98"/>
        <end position="117"/>
    </location>
</feature>
<reference evidence="7" key="1">
    <citation type="journal article" date="2019" name="Int. J. Syst. Evol. Microbiol.">
        <title>The Global Catalogue of Microorganisms (GCM) 10K type strain sequencing project: providing services to taxonomists for standard genome sequencing and annotation.</title>
        <authorList>
            <consortium name="The Broad Institute Genomics Platform"/>
            <consortium name="The Broad Institute Genome Sequencing Center for Infectious Disease"/>
            <person name="Wu L."/>
            <person name="Ma J."/>
        </authorList>
    </citation>
    <scope>NUCLEOTIDE SEQUENCE [LARGE SCALE GENOMIC DNA]</scope>
    <source>
        <strain evidence="7">CCUG 61889</strain>
    </source>
</reference>
<dbReference type="Pfam" id="PF07457">
    <property type="entry name" value="DUF1516"/>
    <property type="match status" value="1"/>
</dbReference>
<protein>
    <recommendedName>
        <fullName evidence="5">UPF0344 protein ACFOU2_09305</fullName>
    </recommendedName>
</protein>
<dbReference type="HAMAP" id="MF_01536">
    <property type="entry name" value="UPF0344"/>
    <property type="match status" value="1"/>
</dbReference>
<evidence type="ECO:0000256" key="4">
    <source>
        <dbReference type="ARBA" id="ARBA00023136"/>
    </source>
</evidence>
<dbReference type="InterPro" id="IPR010899">
    <property type="entry name" value="UPF0344"/>
</dbReference>
<evidence type="ECO:0000256" key="3">
    <source>
        <dbReference type="ARBA" id="ARBA00022989"/>
    </source>
</evidence>